<dbReference type="PRINTS" id="PR00452">
    <property type="entry name" value="SH3DOMAIN"/>
</dbReference>
<dbReference type="EMBL" id="SDOV01000002">
    <property type="protein sequence ID" value="KAH7643740.1"/>
    <property type="molecule type" value="Genomic_DNA"/>
</dbReference>
<dbReference type="SMART" id="SM00326">
    <property type="entry name" value="SH3"/>
    <property type="match status" value="1"/>
</dbReference>
<comment type="subcellular location">
    <subcellularLocation>
        <location evidence="1">Cytoplasmic vesicle membrane</location>
    </subcellularLocation>
</comment>
<dbReference type="GO" id="GO:0097320">
    <property type="term" value="P:plasma membrane tubulation"/>
    <property type="evidence" value="ECO:0007669"/>
    <property type="project" value="TreeGrafter"/>
</dbReference>
<dbReference type="InterPro" id="IPR036871">
    <property type="entry name" value="PX_dom_sf"/>
</dbReference>
<dbReference type="Pfam" id="PF00787">
    <property type="entry name" value="PX"/>
    <property type="match status" value="1"/>
</dbReference>
<dbReference type="SMART" id="SM00312">
    <property type="entry name" value="PX"/>
    <property type="match status" value="1"/>
</dbReference>
<feature type="domain" description="SH3" evidence="8">
    <location>
        <begin position="1"/>
        <end position="60"/>
    </location>
</feature>
<keyword evidence="3 6" id="KW-0728">SH3 domain</keyword>
<evidence type="ECO:0000256" key="2">
    <source>
        <dbReference type="ARBA" id="ARBA00010883"/>
    </source>
</evidence>
<evidence type="ECO:0000256" key="6">
    <source>
        <dbReference type="PROSITE-ProRule" id="PRU00192"/>
    </source>
</evidence>
<feature type="compositionally biased region" description="Polar residues" evidence="7">
    <location>
        <begin position="98"/>
        <end position="115"/>
    </location>
</feature>
<organism evidence="10">
    <name type="scientific">Dermatophagoides farinae</name>
    <name type="common">American house dust mite</name>
    <dbReference type="NCBI Taxonomy" id="6954"/>
    <lineage>
        <taxon>Eukaryota</taxon>
        <taxon>Metazoa</taxon>
        <taxon>Ecdysozoa</taxon>
        <taxon>Arthropoda</taxon>
        <taxon>Chelicerata</taxon>
        <taxon>Arachnida</taxon>
        <taxon>Acari</taxon>
        <taxon>Acariformes</taxon>
        <taxon>Sarcoptiformes</taxon>
        <taxon>Astigmata</taxon>
        <taxon>Psoroptidia</taxon>
        <taxon>Analgoidea</taxon>
        <taxon>Pyroglyphidae</taxon>
        <taxon>Dermatophagoidinae</taxon>
        <taxon>Dermatophagoides</taxon>
    </lineage>
</organism>
<evidence type="ECO:0000256" key="4">
    <source>
        <dbReference type="ARBA" id="ARBA00023136"/>
    </source>
</evidence>
<feature type="compositionally biased region" description="Acidic residues" evidence="7">
    <location>
        <begin position="117"/>
        <end position="135"/>
    </location>
</feature>
<dbReference type="InterPro" id="IPR019497">
    <property type="entry name" value="Sorting_nexin_WASP-bd-dom"/>
</dbReference>
<dbReference type="GO" id="GO:0030659">
    <property type="term" value="C:cytoplasmic vesicle membrane"/>
    <property type="evidence" value="ECO:0007669"/>
    <property type="project" value="UniProtKB-SubCell"/>
</dbReference>
<dbReference type="GO" id="GO:0016197">
    <property type="term" value="P:endosomal transport"/>
    <property type="evidence" value="ECO:0007669"/>
    <property type="project" value="TreeGrafter"/>
</dbReference>
<dbReference type="OrthoDB" id="10254720at2759"/>
<reference evidence="10" key="1">
    <citation type="submission" date="2020-06" db="EMBL/GenBank/DDBJ databases">
        <authorList>
            <person name="Ji K."/>
            <person name="Li J."/>
        </authorList>
    </citation>
    <scope>NUCLEOTIDE SEQUENCE</scope>
    <source>
        <strain evidence="10">JKM2019</strain>
        <tissue evidence="10">Whole body</tissue>
    </source>
</reference>
<comment type="similarity">
    <text evidence="2">Belongs to the sorting nexin family.</text>
</comment>
<feature type="region of interest" description="Disordered" evidence="7">
    <location>
        <begin position="86"/>
        <end position="148"/>
    </location>
</feature>
<dbReference type="Pfam" id="PF14604">
    <property type="entry name" value="SH3_9"/>
    <property type="match status" value="1"/>
</dbReference>
<feature type="compositionally biased region" description="Polar residues" evidence="7">
    <location>
        <begin position="136"/>
        <end position="148"/>
    </location>
</feature>
<accession>A0A9D4P2V9</accession>
<dbReference type="SUPFAM" id="SSF64268">
    <property type="entry name" value="PX domain"/>
    <property type="match status" value="1"/>
</dbReference>
<dbReference type="Pfam" id="PF10456">
    <property type="entry name" value="BAR_3_WASP_bdg"/>
    <property type="match status" value="1"/>
</dbReference>
<evidence type="ECO:0000313" key="10">
    <source>
        <dbReference type="EMBL" id="KAH7643740.1"/>
    </source>
</evidence>
<dbReference type="AlphaFoldDB" id="A0A9D4P2V9"/>
<dbReference type="GO" id="GO:0005886">
    <property type="term" value="C:plasma membrane"/>
    <property type="evidence" value="ECO:0007669"/>
    <property type="project" value="TreeGrafter"/>
</dbReference>
<evidence type="ECO:0000256" key="7">
    <source>
        <dbReference type="SAM" id="MobiDB-lite"/>
    </source>
</evidence>
<dbReference type="PANTHER" id="PTHR45827">
    <property type="entry name" value="SORTING NEXIN"/>
    <property type="match status" value="1"/>
</dbReference>
<dbReference type="CDD" id="cd06862">
    <property type="entry name" value="PX_SNX9_18_like"/>
    <property type="match status" value="1"/>
</dbReference>
<gene>
    <name evidence="10" type="ORF">HUG17_6102</name>
</gene>
<evidence type="ECO:0000256" key="5">
    <source>
        <dbReference type="ARBA" id="ARBA00023329"/>
    </source>
</evidence>
<dbReference type="InterPro" id="IPR027267">
    <property type="entry name" value="AH/BAR_dom_sf"/>
</dbReference>
<dbReference type="InterPro" id="IPR036028">
    <property type="entry name" value="SH3-like_dom_sf"/>
</dbReference>
<dbReference type="CDD" id="cd11763">
    <property type="entry name" value="SH3_SNX9_like"/>
    <property type="match status" value="1"/>
</dbReference>
<keyword evidence="4" id="KW-0472">Membrane</keyword>
<evidence type="ECO:0000259" key="9">
    <source>
        <dbReference type="PROSITE" id="PS50195"/>
    </source>
</evidence>
<dbReference type="PANTHER" id="PTHR45827:SF1">
    <property type="entry name" value="SORTING NEXIN"/>
    <property type="match status" value="1"/>
</dbReference>
<dbReference type="SUPFAM" id="SSF103657">
    <property type="entry name" value="BAR/IMD domain-like"/>
    <property type="match status" value="1"/>
</dbReference>
<proteinExistence type="inferred from homology"/>
<dbReference type="Gene3D" id="3.30.1520.10">
    <property type="entry name" value="Phox-like domain"/>
    <property type="match status" value="1"/>
</dbReference>
<evidence type="ECO:0000259" key="8">
    <source>
        <dbReference type="PROSITE" id="PS50002"/>
    </source>
</evidence>
<evidence type="ECO:0000256" key="1">
    <source>
        <dbReference type="ARBA" id="ARBA00004156"/>
    </source>
</evidence>
<dbReference type="GO" id="GO:0006897">
    <property type="term" value="P:endocytosis"/>
    <property type="evidence" value="ECO:0007669"/>
    <property type="project" value="TreeGrafter"/>
</dbReference>
<evidence type="ECO:0000256" key="3">
    <source>
        <dbReference type="ARBA" id="ARBA00022443"/>
    </source>
</evidence>
<evidence type="ECO:0008006" key="11">
    <source>
        <dbReference type="Google" id="ProtNLM"/>
    </source>
</evidence>
<dbReference type="InterPro" id="IPR001452">
    <property type="entry name" value="SH3_domain"/>
</dbReference>
<dbReference type="PROSITE" id="PS50195">
    <property type="entry name" value="PX"/>
    <property type="match status" value="1"/>
</dbReference>
<comment type="caution">
    <text evidence="10">The sequence shown here is derived from an EMBL/GenBank/DDBJ whole genome shotgun (WGS) entry which is preliminary data.</text>
</comment>
<protein>
    <recommendedName>
        <fullName evidence="11">Sorting nexin</fullName>
    </recommendedName>
</protein>
<dbReference type="FunFam" id="3.30.1520.10:FF:000004">
    <property type="entry name" value="Sorting nexin"/>
    <property type="match status" value="1"/>
</dbReference>
<dbReference type="Proteomes" id="UP000828236">
    <property type="component" value="Unassembled WGS sequence"/>
</dbReference>
<dbReference type="Gene3D" id="2.30.30.40">
    <property type="entry name" value="SH3 Domains"/>
    <property type="match status" value="1"/>
</dbReference>
<dbReference type="Gene3D" id="1.20.1270.60">
    <property type="entry name" value="Arfaptin homology (AH) domain/BAR domain"/>
    <property type="match status" value="1"/>
</dbReference>
<dbReference type="SUPFAM" id="SSF50044">
    <property type="entry name" value="SH3-domain"/>
    <property type="match status" value="1"/>
</dbReference>
<dbReference type="GO" id="GO:0035091">
    <property type="term" value="F:phosphatidylinositol binding"/>
    <property type="evidence" value="ECO:0007669"/>
    <property type="project" value="InterPro"/>
</dbReference>
<reference evidence="10" key="2">
    <citation type="journal article" date="2021" name="World Allergy Organ. J.">
        <title>Chromosome-level assembly of Dermatophagoides farinae genome and transcriptome reveals two novel allergens Der f 37 and Der f 39.</title>
        <authorList>
            <person name="Chen J."/>
            <person name="Cai Z."/>
            <person name="Fan D."/>
            <person name="Hu J."/>
            <person name="Hou Y."/>
            <person name="He Y."/>
            <person name="Zhang Z."/>
            <person name="Zhao Z."/>
            <person name="Gao P."/>
            <person name="Hu W."/>
            <person name="Sun J."/>
            <person name="Li J."/>
            <person name="Ji K."/>
        </authorList>
    </citation>
    <scope>NUCLEOTIDE SEQUENCE</scope>
    <source>
        <strain evidence="10">JKM2019</strain>
    </source>
</reference>
<dbReference type="InterPro" id="IPR001683">
    <property type="entry name" value="PX_dom"/>
</dbReference>
<keyword evidence="5" id="KW-0968">Cytoplasmic vesicle</keyword>
<name>A0A9D4P2V9_DERFA</name>
<dbReference type="PROSITE" id="PS50002">
    <property type="entry name" value="SH3"/>
    <property type="match status" value="1"/>
</dbReference>
<feature type="domain" description="PX" evidence="9">
    <location>
        <begin position="229"/>
        <end position="338"/>
    </location>
</feature>
<sequence length="577" mass="66490">MKVIALYDFQAQPDTGEISITKDEMITVTRQDIGEGWWEGINSRGQKGLFPAEYVSPVADPIPATNDAWIAPSKDPKPTMLSFVNPTGTAMNNNNNNVESTSQPPQQFNNVDNNYDQADDADWGDDDWDDDDDSQTSEFTADYSPTNPPQNQIAPIHIGNNGNHHGNYGNKIGQPSIKKSINRFSHFVKSGGEDYILGLKTYNVNQNDLIHIVFDDDGQLKWAPTYFNVTVRVEEPQKESKMKGLKSFIAYRLTPSDTGIPVKRRYKHFDWLHERLQDKFTTIPIPSLPDKQISGRYQDDFIENRRKQLQSWVERICRHPVLCQSTVWKHFITCKDEKQWKNGKRRAEKDELVGGMFFLTIQIPENATIDMNTDPKVEQFARFIGKLDESMKNTYNLSQEMIKRYQSFYKREFSKMSSIFSTLSEAFETCPTKDGTANRALIQAVNNTSETYETIGKLFEKEDCRGFVPLSNLMHEYRGILTAWPEIYQVYKGSINKKREHKKARDEGRLDDKSLMGIEKRADVVTYATIAEMNHFEQERINDLNKVMREFLTGQLKLYQEIVVNIENALQMFPPTQ</sequence>